<gene>
    <name evidence="2" type="ORF">PLEPLA_LOCUS19308</name>
</gene>
<dbReference type="EMBL" id="CADEAL010001324">
    <property type="protein sequence ID" value="CAB1431263.1"/>
    <property type="molecule type" value="Genomic_DNA"/>
</dbReference>
<evidence type="ECO:0000256" key="1">
    <source>
        <dbReference type="SAM" id="MobiDB-lite"/>
    </source>
</evidence>
<evidence type="ECO:0000313" key="3">
    <source>
        <dbReference type="Proteomes" id="UP001153269"/>
    </source>
</evidence>
<name>A0A9N7UJJ8_PLEPL</name>
<feature type="region of interest" description="Disordered" evidence="1">
    <location>
        <begin position="105"/>
        <end position="124"/>
    </location>
</feature>
<dbReference type="Proteomes" id="UP001153269">
    <property type="component" value="Unassembled WGS sequence"/>
</dbReference>
<keyword evidence="3" id="KW-1185">Reference proteome</keyword>
<dbReference type="AlphaFoldDB" id="A0A9N7UJJ8"/>
<proteinExistence type="predicted"/>
<organism evidence="2 3">
    <name type="scientific">Pleuronectes platessa</name>
    <name type="common">European plaice</name>
    <dbReference type="NCBI Taxonomy" id="8262"/>
    <lineage>
        <taxon>Eukaryota</taxon>
        <taxon>Metazoa</taxon>
        <taxon>Chordata</taxon>
        <taxon>Craniata</taxon>
        <taxon>Vertebrata</taxon>
        <taxon>Euteleostomi</taxon>
        <taxon>Actinopterygii</taxon>
        <taxon>Neopterygii</taxon>
        <taxon>Teleostei</taxon>
        <taxon>Neoteleostei</taxon>
        <taxon>Acanthomorphata</taxon>
        <taxon>Carangaria</taxon>
        <taxon>Pleuronectiformes</taxon>
        <taxon>Pleuronectoidei</taxon>
        <taxon>Pleuronectidae</taxon>
        <taxon>Pleuronectes</taxon>
    </lineage>
</organism>
<reference evidence="2" key="1">
    <citation type="submission" date="2020-03" db="EMBL/GenBank/DDBJ databases">
        <authorList>
            <person name="Weist P."/>
        </authorList>
    </citation>
    <scope>NUCLEOTIDE SEQUENCE</scope>
</reference>
<sequence>MVLELEHCRFDGAASGGFLFSPALRSDQPEGYFSPRQLTCPAVYSVTDKPGGSARSLVPADGTAVLMGHSSVLERSPTDRFPWCLHWAPQVHFLHCRGTGCSRGKLPGRHNKVTSRLGSGPAAEEDVAAPAALPLPAVY</sequence>
<accession>A0A9N7UJJ8</accession>
<evidence type="ECO:0000313" key="2">
    <source>
        <dbReference type="EMBL" id="CAB1431263.1"/>
    </source>
</evidence>
<protein>
    <submittedName>
        <fullName evidence="2">Uncharacterized protein</fullName>
    </submittedName>
</protein>
<comment type="caution">
    <text evidence="2">The sequence shown here is derived from an EMBL/GenBank/DDBJ whole genome shotgun (WGS) entry which is preliminary data.</text>
</comment>